<accession>A0A6C0C8Q7</accession>
<sequence>MNELNESYCHHQSITVYHKYKLVNILIRILNESNSKMNVLHAAVMILDKYMACCKNIDTDKYVLLGHACFSLSNQLFFSNIDIDYYILKSLNVHARLIQTEKMLLSYVNKIALKLQFELIYETPHTALQKFVDKNKYELQDREILIMKYVVTCLLYNVNSLSYDSDTTLDGIIYFTKIWMLECESKNIKYVEDYLVEDDLSNDISNCVKHICDFICKLNMLTFVMRVNKNPKYDDILKIIPFLPIIEHKTKTLVNVKRQKKRKINLSDYADSCSVSKGTYGEIFMIKYVPCEEMVAIKRQDFGITAIMEVAILKFLDHANIIQLRDIYVLKDDEINMIMPFYRNNLLNVIGKRNMQEKYVIKYTNQLLKALEYCHEMGVIHQDIKPDNIMVTNDFKKVILIDFGISNIYSYDKVRYNSAVCTLPYRPPEILLECKTYNNKVDMWSLGCVVAEMLSGQQMFYGSKRDNEEQLKVIFRKLGLPNEETWTGVTKNKNWIFDDPNAFSKKRYLGVYIDNIQLKKTVDGLLTLNPVNRFCATHAQYVLNEKQVIHYASP</sequence>
<dbReference type="Gene3D" id="1.10.472.10">
    <property type="entry name" value="Cyclin-like"/>
    <property type="match status" value="2"/>
</dbReference>
<dbReference type="Gene3D" id="1.10.510.10">
    <property type="entry name" value="Transferase(Phosphotransferase) domain 1"/>
    <property type="match status" value="1"/>
</dbReference>
<dbReference type="Gene3D" id="3.30.200.20">
    <property type="entry name" value="Phosphorylase Kinase, domain 1"/>
    <property type="match status" value="1"/>
</dbReference>
<proteinExistence type="inferred from homology"/>
<protein>
    <recommendedName>
        <fullName evidence="4">Protein kinase domain-containing protein</fullName>
    </recommendedName>
</protein>
<dbReference type="PROSITE" id="PS50011">
    <property type="entry name" value="PROTEIN_KINASE_DOM"/>
    <property type="match status" value="1"/>
</dbReference>
<evidence type="ECO:0000256" key="1">
    <source>
        <dbReference type="ARBA" id="ARBA00006485"/>
    </source>
</evidence>
<evidence type="ECO:0000256" key="3">
    <source>
        <dbReference type="ARBA" id="ARBA00022840"/>
    </source>
</evidence>
<dbReference type="InterPro" id="IPR008271">
    <property type="entry name" value="Ser/Thr_kinase_AS"/>
</dbReference>
<keyword evidence="2" id="KW-0547">Nucleotide-binding</keyword>
<dbReference type="Pfam" id="PF00069">
    <property type="entry name" value="Pkinase"/>
    <property type="match status" value="1"/>
</dbReference>
<dbReference type="EMBL" id="MN739358">
    <property type="protein sequence ID" value="QHT00747.1"/>
    <property type="molecule type" value="Genomic_DNA"/>
</dbReference>
<evidence type="ECO:0000259" key="4">
    <source>
        <dbReference type="PROSITE" id="PS50011"/>
    </source>
</evidence>
<reference evidence="5" key="1">
    <citation type="journal article" date="2020" name="Nature">
        <title>Giant virus diversity and host interactions through global metagenomics.</title>
        <authorList>
            <person name="Schulz F."/>
            <person name="Roux S."/>
            <person name="Paez-Espino D."/>
            <person name="Jungbluth S."/>
            <person name="Walsh D.A."/>
            <person name="Denef V.J."/>
            <person name="McMahon K.D."/>
            <person name="Konstantinidis K.T."/>
            <person name="Eloe-Fadrosh E.A."/>
            <person name="Kyrpides N.C."/>
            <person name="Woyke T."/>
        </authorList>
    </citation>
    <scope>NUCLEOTIDE SEQUENCE</scope>
    <source>
        <strain evidence="5">GVMAG-M-3300020192-26</strain>
    </source>
</reference>
<keyword evidence="3" id="KW-0067">ATP-binding</keyword>
<dbReference type="InterPro" id="IPR011009">
    <property type="entry name" value="Kinase-like_dom_sf"/>
</dbReference>
<dbReference type="PANTHER" id="PTHR24056">
    <property type="entry name" value="CELL DIVISION PROTEIN KINASE"/>
    <property type="match status" value="1"/>
</dbReference>
<dbReference type="GO" id="GO:0005524">
    <property type="term" value="F:ATP binding"/>
    <property type="evidence" value="ECO:0007669"/>
    <property type="project" value="UniProtKB-KW"/>
</dbReference>
<dbReference type="InterPro" id="IPR006671">
    <property type="entry name" value="Cyclin_N"/>
</dbReference>
<organism evidence="5">
    <name type="scientific">viral metagenome</name>
    <dbReference type="NCBI Taxonomy" id="1070528"/>
    <lineage>
        <taxon>unclassified sequences</taxon>
        <taxon>metagenomes</taxon>
        <taxon>organismal metagenomes</taxon>
    </lineage>
</organism>
<dbReference type="GO" id="GO:0004674">
    <property type="term" value="F:protein serine/threonine kinase activity"/>
    <property type="evidence" value="ECO:0007669"/>
    <property type="project" value="TreeGrafter"/>
</dbReference>
<dbReference type="InterPro" id="IPR050108">
    <property type="entry name" value="CDK"/>
</dbReference>
<dbReference type="Pfam" id="PF00134">
    <property type="entry name" value="Cyclin_N"/>
    <property type="match status" value="1"/>
</dbReference>
<dbReference type="SMART" id="SM00220">
    <property type="entry name" value="S_TKc"/>
    <property type="match status" value="1"/>
</dbReference>
<feature type="domain" description="Protein kinase" evidence="4">
    <location>
        <begin position="269"/>
        <end position="549"/>
    </location>
</feature>
<name>A0A6C0C8Q7_9ZZZZ</name>
<dbReference type="SUPFAM" id="SSF56112">
    <property type="entry name" value="Protein kinase-like (PK-like)"/>
    <property type="match status" value="1"/>
</dbReference>
<dbReference type="PROSITE" id="PS00108">
    <property type="entry name" value="PROTEIN_KINASE_ST"/>
    <property type="match status" value="1"/>
</dbReference>
<evidence type="ECO:0000313" key="5">
    <source>
        <dbReference type="EMBL" id="QHT00747.1"/>
    </source>
</evidence>
<dbReference type="InterPro" id="IPR036915">
    <property type="entry name" value="Cyclin-like_sf"/>
</dbReference>
<dbReference type="InterPro" id="IPR000719">
    <property type="entry name" value="Prot_kinase_dom"/>
</dbReference>
<evidence type="ECO:0000256" key="2">
    <source>
        <dbReference type="ARBA" id="ARBA00022741"/>
    </source>
</evidence>
<dbReference type="GO" id="GO:0005634">
    <property type="term" value="C:nucleus"/>
    <property type="evidence" value="ECO:0007669"/>
    <property type="project" value="TreeGrafter"/>
</dbReference>
<comment type="similarity">
    <text evidence="1">Belongs to the protein kinase superfamily. CMGC Ser/Thr protein kinase family. CDC2/CDKX subfamily.</text>
</comment>
<dbReference type="SUPFAM" id="SSF47954">
    <property type="entry name" value="Cyclin-like"/>
    <property type="match status" value="1"/>
</dbReference>
<dbReference type="AlphaFoldDB" id="A0A6C0C8Q7"/>